<dbReference type="HOGENOM" id="CLU_208134_0_0_9"/>
<organism evidence="1 2">
    <name type="scientific">Blautia obeum ATCC 29174</name>
    <dbReference type="NCBI Taxonomy" id="411459"/>
    <lineage>
        <taxon>Bacteria</taxon>
        <taxon>Bacillati</taxon>
        <taxon>Bacillota</taxon>
        <taxon>Clostridia</taxon>
        <taxon>Lachnospirales</taxon>
        <taxon>Lachnospiraceae</taxon>
        <taxon>Blautia</taxon>
    </lineage>
</organism>
<proteinExistence type="predicted"/>
<accession>A5ZSA0</accession>
<dbReference type="eggNOG" id="ENOG5033I9Z">
    <property type="taxonomic scope" value="Bacteria"/>
</dbReference>
<comment type="caution">
    <text evidence="1">The sequence shown here is derived from an EMBL/GenBank/DDBJ whole genome shotgun (WGS) entry which is preliminary data.</text>
</comment>
<name>A5ZSA0_9FIRM</name>
<dbReference type="Proteomes" id="UP000006002">
    <property type="component" value="Unassembled WGS sequence"/>
</dbReference>
<evidence type="ECO:0000313" key="2">
    <source>
        <dbReference type="Proteomes" id="UP000006002"/>
    </source>
</evidence>
<dbReference type="AlphaFoldDB" id="A5ZSA0"/>
<dbReference type="EMBL" id="AAVO02000006">
    <property type="protein sequence ID" value="EDM87697.1"/>
    <property type="molecule type" value="Genomic_DNA"/>
</dbReference>
<reference evidence="1 2" key="1">
    <citation type="submission" date="2007-03" db="EMBL/GenBank/DDBJ databases">
        <authorList>
            <person name="Fulton L."/>
            <person name="Clifton S."/>
            <person name="Fulton B."/>
            <person name="Xu J."/>
            <person name="Minx P."/>
            <person name="Pepin K.H."/>
            <person name="Johnson M."/>
            <person name="Thiruvilangam P."/>
            <person name="Bhonagiri V."/>
            <person name="Nash W.E."/>
            <person name="Mardis E.R."/>
            <person name="Wilson R.K."/>
        </authorList>
    </citation>
    <scope>NUCLEOTIDE SEQUENCE [LARGE SCALE GENOMIC DNA]</scope>
    <source>
        <strain evidence="1 2">ATCC 29174</strain>
    </source>
</reference>
<reference evidence="1 2" key="2">
    <citation type="submission" date="2007-04" db="EMBL/GenBank/DDBJ databases">
        <title>Draft genome sequence of Ruminococcus obeum (ATCC 29174).</title>
        <authorList>
            <person name="Sudarsanam P."/>
            <person name="Ley R."/>
            <person name="Guruge J."/>
            <person name="Turnbaugh P.J."/>
            <person name="Mahowald M."/>
            <person name="Liep D."/>
            <person name="Gordon J."/>
        </authorList>
    </citation>
    <scope>NUCLEOTIDE SEQUENCE [LARGE SCALE GENOMIC DNA]</scope>
    <source>
        <strain evidence="1 2">ATCC 29174</strain>
    </source>
</reference>
<protein>
    <submittedName>
        <fullName evidence="1">Uncharacterized protein</fullName>
    </submittedName>
</protein>
<evidence type="ECO:0000313" key="1">
    <source>
        <dbReference type="EMBL" id="EDM87697.1"/>
    </source>
</evidence>
<gene>
    <name evidence="1" type="ORF">RUMOBE_01878</name>
</gene>
<sequence length="50" mass="5987">MHFHAGKCQLMQGIFQKENTDKALKYGIYRHLPTYEKIIRNLVSFYVKKV</sequence>